<comment type="PTM">
    <text evidence="5">C-terminal thiocarboxylation occurs in 2 steps, it is first acyl-adenylated (-COAMP) via the hesA/moeB/thiF part of UBA4, then thiocarboxylated (-COSH) via the rhodanese domain of UBA4.</text>
</comment>
<evidence type="ECO:0000256" key="3">
    <source>
        <dbReference type="ARBA" id="ARBA00022694"/>
    </source>
</evidence>
<dbReference type="OMA" id="DYELQPN"/>
<dbReference type="CDD" id="cd01764">
    <property type="entry name" value="Ubl_Urm1"/>
    <property type="match status" value="1"/>
</dbReference>
<evidence type="ECO:0000256" key="1">
    <source>
        <dbReference type="ARBA" id="ARBA00022490"/>
    </source>
</evidence>
<name>A0A1Y2FVD8_PROLT</name>
<keyword evidence="4 5" id="KW-0833">Ubl conjugation pathway</keyword>
<evidence type="ECO:0000313" key="8">
    <source>
        <dbReference type="Proteomes" id="UP000193685"/>
    </source>
</evidence>
<comment type="caution">
    <text evidence="7">The sequence shown here is derived from an EMBL/GenBank/DDBJ whole genome shotgun (WGS) entry which is preliminary data.</text>
</comment>
<organism evidence="7 8">
    <name type="scientific">Protomyces lactucae-debilis</name>
    <dbReference type="NCBI Taxonomy" id="2754530"/>
    <lineage>
        <taxon>Eukaryota</taxon>
        <taxon>Fungi</taxon>
        <taxon>Dikarya</taxon>
        <taxon>Ascomycota</taxon>
        <taxon>Taphrinomycotina</taxon>
        <taxon>Taphrinomycetes</taxon>
        <taxon>Taphrinales</taxon>
        <taxon>Protomycetaceae</taxon>
        <taxon>Protomyces</taxon>
    </lineage>
</organism>
<reference evidence="7 8" key="1">
    <citation type="submission" date="2016-07" db="EMBL/GenBank/DDBJ databases">
        <title>Pervasive Adenine N6-methylation of Active Genes in Fungi.</title>
        <authorList>
            <consortium name="DOE Joint Genome Institute"/>
            <person name="Mondo S.J."/>
            <person name="Dannebaum R.O."/>
            <person name="Kuo R.C."/>
            <person name="Labutti K."/>
            <person name="Haridas S."/>
            <person name="Kuo A."/>
            <person name="Salamov A."/>
            <person name="Ahrendt S.R."/>
            <person name="Lipzen A."/>
            <person name="Sullivan W."/>
            <person name="Andreopoulos W.B."/>
            <person name="Clum A."/>
            <person name="Lindquist E."/>
            <person name="Daum C."/>
            <person name="Ramamoorthy G.K."/>
            <person name="Gryganskyi A."/>
            <person name="Culley D."/>
            <person name="Magnuson J.K."/>
            <person name="James T.Y."/>
            <person name="O'Malley M.A."/>
            <person name="Stajich J.E."/>
            <person name="Spatafora J.W."/>
            <person name="Visel A."/>
            <person name="Grigoriev I.V."/>
        </authorList>
    </citation>
    <scope>NUCLEOTIDE SEQUENCE [LARGE SCALE GENOMIC DNA]</scope>
    <source>
        <strain evidence="7 8">12-1054</strain>
    </source>
</reference>
<dbReference type="STRING" id="56484.A0A1Y2FVD8"/>
<dbReference type="InterPro" id="IPR012675">
    <property type="entry name" value="Beta-grasp_dom_sf"/>
</dbReference>
<dbReference type="GO" id="GO:0002098">
    <property type="term" value="P:tRNA wobble uridine modification"/>
    <property type="evidence" value="ECO:0007669"/>
    <property type="project" value="UniProtKB-UniRule"/>
</dbReference>
<dbReference type="PANTHER" id="PTHR14986">
    <property type="entry name" value="RURM1 PROTEIN"/>
    <property type="match status" value="1"/>
</dbReference>
<dbReference type="EMBL" id="MCFI01000001">
    <property type="protein sequence ID" value="ORY87952.1"/>
    <property type="molecule type" value="Genomic_DNA"/>
</dbReference>
<proteinExistence type="inferred from homology"/>
<keyword evidence="1 5" id="KW-0963">Cytoplasm</keyword>
<evidence type="ECO:0000256" key="4">
    <source>
        <dbReference type="ARBA" id="ARBA00022786"/>
    </source>
</evidence>
<dbReference type="Gene3D" id="3.10.20.30">
    <property type="match status" value="1"/>
</dbReference>
<dbReference type="GO" id="GO:0005829">
    <property type="term" value="C:cytosol"/>
    <property type="evidence" value="ECO:0007669"/>
    <property type="project" value="UniProtKB-UniRule"/>
</dbReference>
<keyword evidence="2 5" id="KW-1017">Isopeptide bond</keyword>
<dbReference type="SUPFAM" id="SSF54285">
    <property type="entry name" value="MoaD/ThiS"/>
    <property type="match status" value="1"/>
</dbReference>
<keyword evidence="8" id="KW-1185">Reference proteome</keyword>
<comment type="similarity">
    <text evidence="5 6">Belongs to the URM1 family.</text>
</comment>
<dbReference type="Proteomes" id="UP000193685">
    <property type="component" value="Unassembled WGS sequence"/>
</dbReference>
<comment type="function">
    <text evidence="5">Acts as a sulfur carrier required for 2-thiolation of mcm(5)S(2)U at tRNA wobble positions of cytosolic tRNA(Lys), tRNA(Glu) and tRNA(Gln). Serves as sulfur donor in tRNA 2-thiolation reaction by being thiocarboxylated (-COSH) at its C-terminus by the MOCS3 homolog UBA4. The sulfur is then transferred to tRNA to form 2-thiolation of mcm(5)S(2)U. Prior mcm(5) tRNA modification by the elongator complex is required for 2-thiolation. Also acts as a ubiquitin-like protein (UBL) that is covalently conjugated via an isopeptide bond to lysine residues of target proteins such as AHP1. The thiocarboxylated form serves as substrate for conjugation and oxidative stress specifically induces the formation of UBL-protein conjugates.</text>
</comment>
<dbReference type="HAMAP" id="MF_03048">
    <property type="entry name" value="Urm1"/>
    <property type="match status" value="1"/>
</dbReference>
<evidence type="ECO:0000256" key="6">
    <source>
        <dbReference type="RuleBase" id="RU361182"/>
    </source>
</evidence>
<gene>
    <name evidence="5" type="primary">URM1</name>
    <name evidence="7" type="ORF">BCR37DRAFT_375923</name>
</gene>
<dbReference type="GO" id="GO:0034227">
    <property type="term" value="P:tRNA thio-modification"/>
    <property type="evidence" value="ECO:0007669"/>
    <property type="project" value="UniProtKB-UniRule"/>
</dbReference>
<dbReference type="UniPathway" id="UPA00988"/>
<feature type="modified residue" description="1-thioglycine" evidence="5">
    <location>
        <position position="131"/>
    </location>
</feature>
<dbReference type="GO" id="GO:0032447">
    <property type="term" value="P:protein urmylation"/>
    <property type="evidence" value="ECO:0007669"/>
    <property type="project" value="UniProtKB-UniRule"/>
</dbReference>
<dbReference type="InterPro" id="IPR015221">
    <property type="entry name" value="Urm1"/>
</dbReference>
<feature type="cross-link" description="Glycyl lysine isopeptide (Gly-Lys) (interchain with K-? in acceptor proteins)" evidence="5">
    <location>
        <position position="131"/>
    </location>
</feature>
<dbReference type="PIRSF" id="PIRSF037379">
    <property type="entry name" value="Ubiquitin-related_modifier_1"/>
    <property type="match status" value="1"/>
</dbReference>
<comment type="pathway">
    <text evidence="5 6">tRNA modification; 5-methoxycarbonylmethyl-2-thiouridine-tRNA biosynthesis.</text>
</comment>
<evidence type="ECO:0000256" key="2">
    <source>
        <dbReference type="ARBA" id="ARBA00022499"/>
    </source>
</evidence>
<dbReference type="OrthoDB" id="10248987at2759"/>
<dbReference type="InterPro" id="IPR016155">
    <property type="entry name" value="Mopterin_synth/thiamin_S_b"/>
</dbReference>
<dbReference type="AlphaFoldDB" id="A0A1Y2FVD8"/>
<sequence>MTVTVTVEFFGGLELIFAKRRKIKVTLPHRDTQVENPSATTVLAAKESEASATSSIGEAATFKISDLVNYLVEVEMTNPDKSRELLVSTDGQVRPGILVLINETDWELEGEGEYVLQQGDQIMFVSTLHGG</sequence>
<comment type="subcellular location">
    <subcellularLocation>
        <location evidence="5 6">Cytoplasm</location>
    </subcellularLocation>
</comment>
<protein>
    <recommendedName>
        <fullName evidence="5 6">Ubiquitin-related modifier 1</fullName>
    </recommendedName>
</protein>
<evidence type="ECO:0000256" key="5">
    <source>
        <dbReference type="HAMAP-Rule" id="MF_03048"/>
    </source>
</evidence>
<dbReference type="Pfam" id="PF09138">
    <property type="entry name" value="Urm1"/>
    <property type="match status" value="1"/>
</dbReference>
<accession>A0A1Y2FVD8</accession>
<evidence type="ECO:0000313" key="7">
    <source>
        <dbReference type="EMBL" id="ORY87952.1"/>
    </source>
</evidence>
<keyword evidence="3 5" id="KW-0819">tRNA processing</keyword>